<dbReference type="Proteomes" id="UP000592294">
    <property type="component" value="Unassembled WGS sequence"/>
</dbReference>
<accession>A0A850RF05</accession>
<keyword evidence="2" id="KW-1185">Reference proteome</keyword>
<reference evidence="1 2" key="1">
    <citation type="submission" date="2020-06" db="EMBL/GenBank/DDBJ databases">
        <title>Whole-genome sequence of Allochromatium humboldtianum DSM 21881, type strain.</title>
        <authorList>
            <person name="Kyndt J.A."/>
            <person name="Meyer T.E."/>
        </authorList>
    </citation>
    <scope>NUCLEOTIDE SEQUENCE [LARGE SCALE GENOMIC DNA]</scope>
    <source>
        <strain evidence="1 2">DSM 21881</strain>
    </source>
</reference>
<evidence type="ECO:0000313" key="2">
    <source>
        <dbReference type="Proteomes" id="UP000592294"/>
    </source>
</evidence>
<dbReference type="EMBL" id="JABZEO010000005">
    <property type="protein sequence ID" value="NVZ09540.1"/>
    <property type="molecule type" value="Genomic_DNA"/>
</dbReference>
<name>A0A850RF05_9GAMM</name>
<dbReference type="Pfam" id="PF10387">
    <property type="entry name" value="DUF2442"/>
    <property type="match status" value="1"/>
</dbReference>
<comment type="caution">
    <text evidence="1">The sequence shown here is derived from an EMBL/GenBank/DDBJ whole genome shotgun (WGS) entry which is preliminary data.</text>
</comment>
<sequence length="89" mass="10155">MNSLAFGNSISDVEITNISAHGVWLLAHGKELFMAYDDFPWFKAQTIEAIVHVEEPSPGHFYWPDLDVDLTQDIIEHPERFPLKARAMS</sequence>
<gene>
    <name evidence="1" type="ORF">HW932_09720</name>
</gene>
<evidence type="ECO:0000313" key="1">
    <source>
        <dbReference type="EMBL" id="NVZ09540.1"/>
    </source>
</evidence>
<dbReference type="AlphaFoldDB" id="A0A850RF05"/>
<organism evidence="1 2">
    <name type="scientific">Allochromatium humboldtianum</name>
    <dbReference type="NCBI Taxonomy" id="504901"/>
    <lineage>
        <taxon>Bacteria</taxon>
        <taxon>Pseudomonadati</taxon>
        <taxon>Pseudomonadota</taxon>
        <taxon>Gammaproteobacteria</taxon>
        <taxon>Chromatiales</taxon>
        <taxon>Chromatiaceae</taxon>
        <taxon>Allochromatium</taxon>
    </lineage>
</organism>
<proteinExistence type="predicted"/>
<dbReference type="InterPro" id="IPR018841">
    <property type="entry name" value="DUF2442"/>
</dbReference>
<protein>
    <submittedName>
        <fullName evidence="1">DUF2442 domain-containing protein</fullName>
    </submittedName>
</protein>